<dbReference type="EMBL" id="CP002745">
    <property type="protein sequence ID" value="AEK63512.1"/>
    <property type="molecule type" value="Genomic_DNA"/>
</dbReference>
<reference evidence="1 2" key="1">
    <citation type="journal article" date="2004" name="Environ. Microbiol.">
        <title>Phylogeny-function analysis of (meta)genomic libraries: screening for expression of ribosomal RNA genes by large-insert library fluorescent in situ hybridization (LIL-FISH).</title>
        <authorList>
            <person name="Leveau J.H."/>
            <person name="Gerards S."/>
            <person name="de Boer W."/>
            <person name="van Veen J.A."/>
        </authorList>
    </citation>
    <scope>NUCLEOTIDE SEQUENCE [LARGE SCALE GENOMIC DNA]</scope>
    <source>
        <strain evidence="1 2">Ter331</strain>
    </source>
</reference>
<proteinExistence type="predicted"/>
<reference evidence="1 2" key="2">
    <citation type="journal article" date="2006" name="J. Microbiol. Methods">
        <title>Genomic flank-sequencing of plasposon insertion sites for rapid identification of functional genes.</title>
        <authorList>
            <person name="Leveau J.H."/>
            <person name="Gerards S."/>
            <person name="Fritsche K."/>
            <person name="Zondag G."/>
            <person name="van Veen J.A."/>
        </authorList>
    </citation>
    <scope>NUCLEOTIDE SEQUENCE [LARGE SCALE GENOMIC DNA]</scope>
    <source>
        <strain evidence="1 2">Ter331</strain>
    </source>
</reference>
<gene>
    <name evidence="1" type="ordered locus">CFU_3688</name>
</gene>
<sequence length="241" mass="26834">MNKNATVLVIGLFISSHGFTQGVMPSTGNYISEGGWGNLSIRQKNPEGIVFEIHAFGANAHSCQLEGEIRNGRATLESSEKEKPCLIDFQPSSRGVNVVPQTPQECREYCGMRASFDGLYLKPVRGCEDKDRQATEDKFKHLYDSQKYQDARLTIEALLNSCSTTLHRYELGAIRNDLAITQYHLGNFSGCLNTLEPYAEDAAMTTNEALKDYPPADAEAYSGILDSARTNIKLCRRKLRK</sequence>
<dbReference type="HOGENOM" id="CLU_103787_0_0_4"/>
<dbReference type="Proteomes" id="UP000008392">
    <property type="component" value="Chromosome"/>
</dbReference>
<evidence type="ECO:0000313" key="1">
    <source>
        <dbReference type="EMBL" id="AEK63512.1"/>
    </source>
</evidence>
<dbReference type="RefSeq" id="WP_014007664.1">
    <property type="nucleotide sequence ID" value="NC_015856.1"/>
</dbReference>
<reference evidence="1 2" key="5">
    <citation type="journal article" date="2011" name="ISME J.">
        <title>Dual transcriptional profiling of a bacterial/fungal confrontation: Collimonas fungivorans versus Aspergillus niger.</title>
        <authorList>
            <person name="Mela F."/>
            <person name="Fritsche K."/>
            <person name="de Boer W."/>
            <person name="van Veen J.A."/>
            <person name="de Graaff L.H."/>
            <person name="van den Berg M."/>
            <person name="Leveau J.H."/>
        </authorList>
    </citation>
    <scope>NUCLEOTIDE SEQUENCE [LARGE SCALE GENOMIC DNA]</scope>
    <source>
        <strain evidence="1 2">Ter331</strain>
    </source>
</reference>
<evidence type="ECO:0000313" key="2">
    <source>
        <dbReference type="Proteomes" id="UP000008392"/>
    </source>
</evidence>
<organism evidence="1 2">
    <name type="scientific">Collimonas fungivorans (strain Ter331)</name>
    <dbReference type="NCBI Taxonomy" id="1005048"/>
    <lineage>
        <taxon>Bacteria</taxon>
        <taxon>Pseudomonadati</taxon>
        <taxon>Pseudomonadota</taxon>
        <taxon>Betaproteobacteria</taxon>
        <taxon>Burkholderiales</taxon>
        <taxon>Oxalobacteraceae</taxon>
        <taxon>Collimonas</taxon>
    </lineage>
</organism>
<reference evidence="1 2" key="4">
    <citation type="journal article" date="2010" name="Environ. Microbiol.">
        <title>The bacterial genus Collimonas: mycophagy, weathering and other adaptive solutions to life in oligotrophic soil environments.</title>
        <authorList>
            <person name="Leveau J.H."/>
            <person name="Uroz S."/>
            <person name="de Boer W."/>
        </authorList>
    </citation>
    <scope>NUCLEOTIDE SEQUENCE [LARGE SCALE GENOMIC DNA]</scope>
    <source>
        <strain evidence="1 2">Ter331</strain>
    </source>
</reference>
<reference evidence="1 2" key="3">
    <citation type="journal article" date="2008" name="FEMS Microbiol. Ecol.">
        <title>Identification and characterization of genes underlying chitinolysis in Collimonas fungivorans Ter331.</title>
        <authorList>
            <person name="Fritsche K."/>
            <person name="de Boer W."/>
            <person name="Gerards S."/>
            <person name="van den Berg M."/>
            <person name="van Veen J.A."/>
            <person name="Leveau J.H."/>
        </authorList>
    </citation>
    <scope>NUCLEOTIDE SEQUENCE [LARGE SCALE GENOMIC DNA]</scope>
    <source>
        <strain evidence="1 2">Ter331</strain>
    </source>
</reference>
<protein>
    <submittedName>
        <fullName evidence="1">Uncharacterized protein</fullName>
    </submittedName>
</protein>
<dbReference type="AlphaFoldDB" id="G0AAY8"/>
<name>G0AAY8_COLFT</name>
<dbReference type="KEGG" id="cfu:CFU_3688"/>
<dbReference type="eggNOG" id="ENOG5032R5Z">
    <property type="taxonomic scope" value="Bacteria"/>
</dbReference>
<accession>G0AAY8</accession>
<reference evidence="2" key="6">
    <citation type="submission" date="2011-05" db="EMBL/GenBank/DDBJ databases">
        <title>Complete sequence of Collimonas fungivorans Ter331.</title>
        <authorList>
            <person name="Leveau J.H."/>
        </authorList>
    </citation>
    <scope>NUCLEOTIDE SEQUENCE [LARGE SCALE GENOMIC DNA]</scope>
    <source>
        <strain evidence="2">Ter331</strain>
    </source>
</reference>
<keyword evidence="2" id="KW-1185">Reference proteome</keyword>